<dbReference type="GO" id="GO:0016798">
    <property type="term" value="F:hydrolase activity, acting on glycosyl bonds"/>
    <property type="evidence" value="ECO:0007669"/>
    <property type="project" value="UniProtKB-KW"/>
</dbReference>
<keyword evidence="8" id="KW-1185">Reference proteome</keyword>
<dbReference type="InterPro" id="IPR029486">
    <property type="entry name" value="GH97_N"/>
</dbReference>
<feature type="region of interest" description="Disordered" evidence="3">
    <location>
        <begin position="29"/>
        <end position="66"/>
    </location>
</feature>
<feature type="compositionally biased region" description="Polar residues" evidence="3">
    <location>
        <begin position="31"/>
        <end position="48"/>
    </location>
</feature>
<dbReference type="Gene3D" id="2.60.40.1180">
    <property type="entry name" value="Golgi alpha-mannosidase II"/>
    <property type="match status" value="1"/>
</dbReference>
<protein>
    <submittedName>
        <fullName evidence="7">Glycoside hydrolase family 97 catalytic domain-containing protein</fullName>
    </submittedName>
</protein>
<evidence type="ECO:0000256" key="3">
    <source>
        <dbReference type="SAM" id="MobiDB-lite"/>
    </source>
</evidence>
<evidence type="ECO:0000313" key="7">
    <source>
        <dbReference type="EMBL" id="MFC6952952.1"/>
    </source>
</evidence>
<keyword evidence="1 7" id="KW-0378">Hydrolase</keyword>
<dbReference type="EMBL" id="JBHSXN010000002">
    <property type="protein sequence ID" value="MFC6952952.1"/>
    <property type="molecule type" value="Genomic_DNA"/>
</dbReference>
<evidence type="ECO:0000259" key="4">
    <source>
        <dbReference type="Pfam" id="PF10566"/>
    </source>
</evidence>
<evidence type="ECO:0000313" key="8">
    <source>
        <dbReference type="Proteomes" id="UP001596395"/>
    </source>
</evidence>
<dbReference type="PANTHER" id="PTHR35803">
    <property type="entry name" value="GLUCAN 1,4-ALPHA-GLUCOSIDASE SUSB-RELATED"/>
    <property type="match status" value="1"/>
</dbReference>
<comment type="caution">
    <text evidence="7">The sequence shown here is derived from an EMBL/GenBank/DDBJ whole genome shotgun (WGS) entry which is preliminary data.</text>
</comment>
<keyword evidence="2" id="KW-0326">Glycosidase</keyword>
<dbReference type="Pfam" id="PF14508">
    <property type="entry name" value="GH97_N"/>
    <property type="match status" value="1"/>
</dbReference>
<dbReference type="Pfam" id="PF14509">
    <property type="entry name" value="GH97_C"/>
    <property type="match status" value="1"/>
</dbReference>
<dbReference type="InterPro" id="IPR019563">
    <property type="entry name" value="GH97_catalytic"/>
</dbReference>
<dbReference type="Pfam" id="PF10566">
    <property type="entry name" value="Glyco_hydro_97"/>
    <property type="match status" value="1"/>
</dbReference>
<dbReference type="Proteomes" id="UP001596395">
    <property type="component" value="Unassembled WGS sequence"/>
</dbReference>
<feature type="domain" description="Glycosyl-hydrolase 97 catalytic" evidence="4">
    <location>
        <begin position="337"/>
        <end position="485"/>
    </location>
</feature>
<dbReference type="InterPro" id="IPR013785">
    <property type="entry name" value="Aldolase_TIM"/>
</dbReference>
<gene>
    <name evidence="7" type="ORF">ACFQGB_08755</name>
</gene>
<evidence type="ECO:0000256" key="2">
    <source>
        <dbReference type="ARBA" id="ARBA00023295"/>
    </source>
</evidence>
<feature type="domain" description="Glycosyl-hydrolase 97 N-terminal" evidence="5">
    <location>
        <begin position="73"/>
        <end position="311"/>
    </location>
</feature>
<evidence type="ECO:0000259" key="6">
    <source>
        <dbReference type="Pfam" id="PF14509"/>
    </source>
</evidence>
<dbReference type="InterPro" id="IPR017853">
    <property type="entry name" value="GH"/>
</dbReference>
<evidence type="ECO:0000259" key="5">
    <source>
        <dbReference type="Pfam" id="PF14508"/>
    </source>
</evidence>
<dbReference type="InterPro" id="IPR052720">
    <property type="entry name" value="Glycosyl_hydrolase_97"/>
</dbReference>
<dbReference type="Gene3D" id="3.20.20.70">
    <property type="entry name" value="Aldolase class I"/>
    <property type="match status" value="1"/>
</dbReference>
<accession>A0ABD5VID6</accession>
<sequence>MDGGTNERRWSRRRLLSAATATTAVASFTAGCNTTDSSTKRQSVTRGDSSSRTRETTKRSETEGYVKSVQCDSPEKDVRVDVRVADGTPTFAVSIQGKQTIDGGTLGVTFETQQPFDDCASAFEVTRRSVRRSWSPVRGAQSVVRDDFEEVSLAFSSPTSTTPKARFRVFDDGVGVRYEVPVSTGPERRTVVSDETTVGFPDEEVRIWYPSPLGTRLEESVRVPSVGGAATPLTARIGDTETSQRFVTVHEAALSHSELRFEGASDGRLRASLGEPSEVSGIYTSPWRVFLTANSLDGLLENEVVRNLNEPCRITDSSWIEPGIATWDWRARGATVDGFTYGLDMPSLRRLVDHAASNGFSYTLVDAGWYGDESDPTADPTVPVQSIDISSLSTYADKQGVGLLLYVNDLALRENDVEAIFETYSRWGVAGVKHGFLGGSGNGNVRRLRGFLEVAADHELLYNVHEAFKPTGLRRTYPHLMTREFVQSLADGQPETYAKPSYHVALPFVNMLGGPLDATPGLVDLSDATERDAIGGPVLSTVCAQLARCLTIDTGLLHLPDIPEVYRSEPAIEAFLQRISPLHWDERRVLDAAFGSHVVVARRCGQSWYVGGLASDGGVTLELALGFLGDSQYTARTLSDAVGSTYRSNRESYVVSESTVEAGDTFTVEMAPGGGFVTTFDPA</sequence>
<dbReference type="Gene3D" id="2.70.98.10">
    <property type="match status" value="1"/>
</dbReference>
<organism evidence="7 8">
    <name type="scientific">Halorubellus litoreus</name>
    <dbReference type="NCBI Taxonomy" id="755308"/>
    <lineage>
        <taxon>Archaea</taxon>
        <taxon>Methanobacteriati</taxon>
        <taxon>Methanobacteriota</taxon>
        <taxon>Stenosarchaea group</taxon>
        <taxon>Halobacteria</taxon>
        <taxon>Halobacteriales</taxon>
        <taxon>Halorubellaceae</taxon>
        <taxon>Halorubellus</taxon>
    </lineage>
</organism>
<dbReference type="AlphaFoldDB" id="A0ABD5VID6"/>
<dbReference type="InterPro" id="IPR029483">
    <property type="entry name" value="GH97_C"/>
</dbReference>
<evidence type="ECO:0000256" key="1">
    <source>
        <dbReference type="ARBA" id="ARBA00022801"/>
    </source>
</evidence>
<dbReference type="InterPro" id="IPR014718">
    <property type="entry name" value="GH-type_carb-bd"/>
</dbReference>
<feature type="compositionally biased region" description="Basic and acidic residues" evidence="3">
    <location>
        <begin position="49"/>
        <end position="64"/>
    </location>
</feature>
<name>A0ABD5VID6_9EURY</name>
<dbReference type="InterPro" id="IPR013780">
    <property type="entry name" value="Glyco_hydro_b"/>
</dbReference>
<feature type="domain" description="Glycosyl-hydrolase 97 C-terminal oligomerisation" evidence="6">
    <location>
        <begin position="584"/>
        <end position="680"/>
    </location>
</feature>
<dbReference type="RefSeq" id="WP_336349932.1">
    <property type="nucleotide sequence ID" value="NZ_JAZAQL010000002.1"/>
</dbReference>
<dbReference type="SUPFAM" id="SSF51445">
    <property type="entry name" value="(Trans)glycosidases"/>
    <property type="match status" value="1"/>
</dbReference>
<reference evidence="7 8" key="1">
    <citation type="journal article" date="2019" name="Int. J. Syst. Evol. Microbiol.">
        <title>The Global Catalogue of Microorganisms (GCM) 10K type strain sequencing project: providing services to taxonomists for standard genome sequencing and annotation.</title>
        <authorList>
            <consortium name="The Broad Institute Genomics Platform"/>
            <consortium name="The Broad Institute Genome Sequencing Center for Infectious Disease"/>
            <person name="Wu L."/>
            <person name="Ma J."/>
        </authorList>
    </citation>
    <scope>NUCLEOTIDE SEQUENCE [LARGE SCALE GENOMIC DNA]</scope>
    <source>
        <strain evidence="7 8">GX26</strain>
    </source>
</reference>
<proteinExistence type="predicted"/>